<accession>A0A6J4V589</accession>
<feature type="non-terminal residue" evidence="1">
    <location>
        <position position="1"/>
    </location>
</feature>
<dbReference type="GO" id="GO:0005840">
    <property type="term" value="C:ribosome"/>
    <property type="evidence" value="ECO:0007669"/>
    <property type="project" value="UniProtKB-KW"/>
</dbReference>
<feature type="non-terminal residue" evidence="1">
    <location>
        <position position="39"/>
    </location>
</feature>
<sequence length="39" mass="3932">CAGSATTRPKRTAVMIQPVLNSRSSARGAGVISFTGKPG</sequence>
<protein>
    <submittedName>
        <fullName evidence="1">LSU ribosomal protein L33p @ LSU ribosomal protein L33p, zinc-dependent</fullName>
    </submittedName>
</protein>
<gene>
    <name evidence="1" type="ORF">AVDCRST_MAG87-2168</name>
</gene>
<name>A0A6J4V589_9BACT</name>
<keyword evidence="1" id="KW-0687">Ribonucleoprotein</keyword>
<reference evidence="1" key="1">
    <citation type="submission" date="2020-02" db="EMBL/GenBank/DDBJ databases">
        <authorList>
            <person name="Meier V. D."/>
        </authorList>
    </citation>
    <scope>NUCLEOTIDE SEQUENCE</scope>
    <source>
        <strain evidence="1">AVDCRST_MAG87</strain>
    </source>
</reference>
<dbReference type="EMBL" id="CADCWJ010000489">
    <property type="protein sequence ID" value="CAA9568423.1"/>
    <property type="molecule type" value="Genomic_DNA"/>
</dbReference>
<evidence type="ECO:0000313" key="1">
    <source>
        <dbReference type="EMBL" id="CAA9568423.1"/>
    </source>
</evidence>
<proteinExistence type="predicted"/>
<dbReference type="AlphaFoldDB" id="A0A6J4V589"/>
<organism evidence="1">
    <name type="scientific">uncultured Thermomicrobiales bacterium</name>
    <dbReference type="NCBI Taxonomy" id="1645740"/>
    <lineage>
        <taxon>Bacteria</taxon>
        <taxon>Pseudomonadati</taxon>
        <taxon>Thermomicrobiota</taxon>
        <taxon>Thermomicrobia</taxon>
        <taxon>Thermomicrobiales</taxon>
        <taxon>environmental samples</taxon>
    </lineage>
</organism>
<keyword evidence="1" id="KW-0689">Ribosomal protein</keyword>